<dbReference type="AlphaFoldDB" id="A0A0S7B7P0"/>
<dbReference type="EMBL" id="DF967972">
    <property type="protein sequence ID" value="GAP13255.1"/>
    <property type="molecule type" value="Genomic_DNA"/>
</dbReference>
<proteinExistence type="predicted"/>
<evidence type="ECO:0000256" key="3">
    <source>
        <dbReference type="ARBA" id="ARBA00023125"/>
    </source>
</evidence>
<protein>
    <submittedName>
        <fullName evidence="8">Response regulator containing a CheY-like receiver domain and an HTH DNA-binding domain</fullName>
    </submittedName>
</protein>
<dbReference type="InterPro" id="IPR011006">
    <property type="entry name" value="CheY-like_superfamily"/>
</dbReference>
<dbReference type="PROSITE" id="PS50110">
    <property type="entry name" value="RESPONSE_REGULATORY"/>
    <property type="match status" value="1"/>
</dbReference>
<dbReference type="GO" id="GO:0000160">
    <property type="term" value="P:phosphorelay signal transduction system"/>
    <property type="evidence" value="ECO:0007669"/>
    <property type="project" value="InterPro"/>
</dbReference>
<dbReference type="PANTHER" id="PTHR43214">
    <property type="entry name" value="TWO-COMPONENT RESPONSE REGULATOR"/>
    <property type="match status" value="1"/>
</dbReference>
<keyword evidence="9" id="KW-1185">Reference proteome</keyword>
<evidence type="ECO:0000256" key="5">
    <source>
        <dbReference type="PROSITE-ProRule" id="PRU00169"/>
    </source>
</evidence>
<dbReference type="CDD" id="cd06170">
    <property type="entry name" value="LuxR_C_like"/>
    <property type="match status" value="1"/>
</dbReference>
<dbReference type="GO" id="GO:0006355">
    <property type="term" value="P:regulation of DNA-templated transcription"/>
    <property type="evidence" value="ECO:0007669"/>
    <property type="project" value="InterPro"/>
</dbReference>
<dbReference type="InterPro" id="IPR058245">
    <property type="entry name" value="NreC/VraR/RcsB-like_REC"/>
</dbReference>
<dbReference type="SUPFAM" id="SSF46894">
    <property type="entry name" value="C-terminal effector domain of the bipartite response regulators"/>
    <property type="match status" value="1"/>
</dbReference>
<dbReference type="STRING" id="360412.LARV_01006"/>
<evidence type="ECO:0000256" key="2">
    <source>
        <dbReference type="ARBA" id="ARBA00023015"/>
    </source>
</evidence>
<dbReference type="InterPro" id="IPR039420">
    <property type="entry name" value="WalR-like"/>
</dbReference>
<dbReference type="PRINTS" id="PR00038">
    <property type="entry name" value="HTHLUXR"/>
</dbReference>
<dbReference type="Proteomes" id="UP000055060">
    <property type="component" value="Unassembled WGS sequence"/>
</dbReference>
<reference evidence="8" key="1">
    <citation type="submission" date="2015-07" db="EMBL/GenBank/DDBJ databases">
        <title>Draft Genome Sequences of Anaerolinea thermolimosa IMO-1, Bellilinea caldifistulae GOMI-1, Leptolinea tardivitalis YMTK-2, Levilinea saccharolytica KIBI-1,Longilinea arvoryzae KOME-1, Previously Described as Members of the Anaerolineaceae (Chloroflexi).</title>
        <authorList>
            <person name="Sekiguchi Y."/>
            <person name="Ohashi A."/>
            <person name="Matsuura N."/>
            <person name="Tourlousse M.D."/>
        </authorList>
    </citation>
    <scope>NUCLEOTIDE SEQUENCE [LARGE SCALE GENOMIC DNA]</scope>
    <source>
        <strain evidence="8">KOME-1</strain>
    </source>
</reference>
<keyword evidence="4" id="KW-0804">Transcription</keyword>
<dbReference type="PROSITE" id="PS50043">
    <property type="entry name" value="HTH_LUXR_2"/>
    <property type="match status" value="1"/>
</dbReference>
<dbReference type="SUPFAM" id="SSF52172">
    <property type="entry name" value="CheY-like"/>
    <property type="match status" value="1"/>
</dbReference>
<evidence type="ECO:0000259" key="6">
    <source>
        <dbReference type="PROSITE" id="PS50043"/>
    </source>
</evidence>
<dbReference type="RefSeq" id="WP_172797782.1">
    <property type="nucleotide sequence ID" value="NZ_DF967972.1"/>
</dbReference>
<dbReference type="GO" id="GO:0003677">
    <property type="term" value="F:DNA binding"/>
    <property type="evidence" value="ECO:0007669"/>
    <property type="project" value="UniProtKB-KW"/>
</dbReference>
<evidence type="ECO:0000259" key="7">
    <source>
        <dbReference type="PROSITE" id="PS50110"/>
    </source>
</evidence>
<accession>A0A0S7B7P0</accession>
<dbReference type="PANTHER" id="PTHR43214:SF41">
    <property type="entry name" value="NITRATE_NITRITE RESPONSE REGULATOR PROTEIN NARP"/>
    <property type="match status" value="1"/>
</dbReference>
<evidence type="ECO:0000256" key="4">
    <source>
        <dbReference type="ARBA" id="ARBA00023163"/>
    </source>
</evidence>
<name>A0A0S7B7P0_9CHLR</name>
<dbReference type="CDD" id="cd17535">
    <property type="entry name" value="REC_NarL-like"/>
    <property type="match status" value="1"/>
</dbReference>
<evidence type="ECO:0000256" key="1">
    <source>
        <dbReference type="ARBA" id="ARBA00022553"/>
    </source>
</evidence>
<feature type="modified residue" description="4-aspartylphosphate" evidence="5">
    <location>
        <position position="55"/>
    </location>
</feature>
<dbReference type="PROSITE" id="PS00622">
    <property type="entry name" value="HTH_LUXR_1"/>
    <property type="match status" value="1"/>
</dbReference>
<dbReference type="InterPro" id="IPR016032">
    <property type="entry name" value="Sig_transdc_resp-reg_C-effctor"/>
</dbReference>
<keyword evidence="3 8" id="KW-0238">DNA-binding</keyword>
<feature type="domain" description="HTH luxR-type" evidence="6">
    <location>
        <begin position="143"/>
        <end position="208"/>
    </location>
</feature>
<evidence type="ECO:0000313" key="8">
    <source>
        <dbReference type="EMBL" id="GAP13255.1"/>
    </source>
</evidence>
<dbReference type="InterPro" id="IPR000792">
    <property type="entry name" value="Tscrpt_reg_LuxR_C"/>
</dbReference>
<dbReference type="SMART" id="SM00448">
    <property type="entry name" value="REC"/>
    <property type="match status" value="1"/>
</dbReference>
<sequence>MKTRILIADDHPFIRAGIRSEFVRHDDFEVVAEAETTNKVLEYVGKLPVDVVLLDINMPGVKSIEVVKTIRKNYPQVKTIILTVHSDKGMVLSMLKAGADGYALKDENPNNVLEAVRAVMNGKNWISPTVASYLIGQIGGKSASISDNLLSDRESTVVRLICDGMTTRQIAEQIKMSERTVETHITNIYAKLGVNSRQKVVCWAKENGVA</sequence>
<feature type="domain" description="Response regulatory" evidence="7">
    <location>
        <begin position="4"/>
        <end position="120"/>
    </location>
</feature>
<dbReference type="SMART" id="SM00421">
    <property type="entry name" value="HTH_LUXR"/>
    <property type="match status" value="1"/>
</dbReference>
<evidence type="ECO:0000313" key="9">
    <source>
        <dbReference type="Proteomes" id="UP000055060"/>
    </source>
</evidence>
<dbReference type="Pfam" id="PF00072">
    <property type="entry name" value="Response_reg"/>
    <property type="match status" value="1"/>
</dbReference>
<keyword evidence="1 5" id="KW-0597">Phosphoprotein</keyword>
<keyword evidence="2" id="KW-0805">Transcription regulation</keyword>
<dbReference type="Gene3D" id="3.40.50.2300">
    <property type="match status" value="1"/>
</dbReference>
<organism evidence="8">
    <name type="scientific">Longilinea arvoryzae</name>
    <dbReference type="NCBI Taxonomy" id="360412"/>
    <lineage>
        <taxon>Bacteria</taxon>
        <taxon>Bacillati</taxon>
        <taxon>Chloroflexota</taxon>
        <taxon>Anaerolineae</taxon>
        <taxon>Anaerolineales</taxon>
        <taxon>Anaerolineaceae</taxon>
        <taxon>Longilinea</taxon>
    </lineage>
</organism>
<dbReference type="InterPro" id="IPR001789">
    <property type="entry name" value="Sig_transdc_resp-reg_receiver"/>
</dbReference>
<gene>
    <name evidence="8" type="ORF">LARV_01006</name>
</gene>
<dbReference type="Pfam" id="PF00196">
    <property type="entry name" value="GerE"/>
    <property type="match status" value="1"/>
</dbReference>